<feature type="chain" id="PRO_5034386905" evidence="2">
    <location>
        <begin position="26"/>
        <end position="1001"/>
    </location>
</feature>
<dbReference type="PANTHER" id="PTHR10579:SF177">
    <property type="entry name" value="CALCIUM-ACTIVATED CHLORIDE CHANNEL REGULATOR 4-LIKE PROTEIN"/>
    <property type="match status" value="1"/>
</dbReference>
<dbReference type="GeneID" id="110973803"/>
<dbReference type="RefSeq" id="XP_022080609.1">
    <property type="nucleotide sequence ID" value="XM_022224917.1"/>
</dbReference>
<dbReference type="SMART" id="SM00327">
    <property type="entry name" value="VWA"/>
    <property type="match status" value="1"/>
</dbReference>
<dbReference type="Proteomes" id="UP000694845">
    <property type="component" value="Unplaced"/>
</dbReference>
<dbReference type="Gene3D" id="2.60.40.10">
    <property type="entry name" value="Immunoglobulins"/>
    <property type="match status" value="1"/>
</dbReference>
<dbReference type="InterPro" id="IPR002035">
    <property type="entry name" value="VWF_A"/>
</dbReference>
<evidence type="ECO:0000259" key="3">
    <source>
        <dbReference type="PROSITE" id="PS50234"/>
    </source>
</evidence>
<dbReference type="InterPro" id="IPR013783">
    <property type="entry name" value="Ig-like_fold"/>
</dbReference>
<keyword evidence="1" id="KW-0812">Transmembrane</keyword>
<gene>
    <name evidence="5" type="primary">LOC110973803</name>
</gene>
<dbReference type="InterPro" id="IPR036465">
    <property type="entry name" value="vWFA_dom_sf"/>
</dbReference>
<dbReference type="Pfam" id="PF00092">
    <property type="entry name" value="VWA"/>
    <property type="match status" value="1"/>
</dbReference>
<dbReference type="OMA" id="NICAGIH"/>
<organism evidence="4 5">
    <name type="scientific">Acanthaster planci</name>
    <name type="common">Crown-of-thorns starfish</name>
    <dbReference type="NCBI Taxonomy" id="133434"/>
    <lineage>
        <taxon>Eukaryota</taxon>
        <taxon>Metazoa</taxon>
        <taxon>Echinodermata</taxon>
        <taxon>Eleutherozoa</taxon>
        <taxon>Asterozoa</taxon>
        <taxon>Asteroidea</taxon>
        <taxon>Valvatacea</taxon>
        <taxon>Valvatida</taxon>
        <taxon>Acanthasteridae</taxon>
        <taxon>Acanthaster</taxon>
    </lineage>
</organism>
<dbReference type="InterPro" id="IPR013642">
    <property type="entry name" value="CLCA_N"/>
</dbReference>
<feature type="signal peptide" evidence="2">
    <location>
        <begin position="1"/>
        <end position="25"/>
    </location>
</feature>
<dbReference type="PANTHER" id="PTHR10579">
    <property type="entry name" value="CALCIUM-ACTIVATED CHLORIDE CHANNEL REGULATOR"/>
    <property type="match status" value="1"/>
</dbReference>
<keyword evidence="1" id="KW-1133">Transmembrane helix</keyword>
<evidence type="ECO:0000256" key="2">
    <source>
        <dbReference type="SAM" id="SignalP"/>
    </source>
</evidence>
<keyword evidence="2" id="KW-0732">Signal</keyword>
<dbReference type="PROSITE" id="PS50234">
    <property type="entry name" value="VWFA"/>
    <property type="match status" value="1"/>
</dbReference>
<dbReference type="KEGG" id="aplc:110973803"/>
<keyword evidence="1" id="KW-0472">Membrane</keyword>
<dbReference type="InterPro" id="IPR051266">
    <property type="entry name" value="CLCR"/>
</dbReference>
<evidence type="ECO:0000313" key="4">
    <source>
        <dbReference type="Proteomes" id="UP000694845"/>
    </source>
</evidence>
<accession>A0A8B7XII1</accession>
<name>A0A8B7XII1_ACAPL</name>
<proteinExistence type="predicted"/>
<evidence type="ECO:0000313" key="5">
    <source>
        <dbReference type="RefSeq" id="XP_022080609.1"/>
    </source>
</evidence>
<dbReference type="Gene3D" id="3.40.50.410">
    <property type="entry name" value="von Willebrand factor, type A domain"/>
    <property type="match status" value="1"/>
</dbReference>
<protein>
    <submittedName>
        <fullName evidence="5">Epithelial chloride channel protein-like</fullName>
    </submittedName>
</protein>
<feature type="domain" description="VWFA" evidence="3">
    <location>
        <begin position="332"/>
        <end position="508"/>
    </location>
</feature>
<dbReference type="CDD" id="cd00198">
    <property type="entry name" value="vWFA"/>
    <property type="match status" value="1"/>
</dbReference>
<dbReference type="SUPFAM" id="SSF53300">
    <property type="entry name" value="vWA-like"/>
    <property type="match status" value="1"/>
</dbReference>
<dbReference type="Pfam" id="PF08434">
    <property type="entry name" value="CLCA"/>
    <property type="match status" value="1"/>
</dbReference>
<keyword evidence="4" id="KW-1185">Reference proteome</keyword>
<sequence length="1001" mass="109376">MLKLNRQAPILAIAVLLLVHPNVDALTRPSSIRLVNNGYTGIVVAIHSNVPESDELIERIKYMFTEGSKYLYEATRKRAYFKEVTILVPKSWTPKPEYQLPGNVTFDYADVIVAPPNPRWAPLQYTKQYQGCGKQGVHIHFMDKFLTDPNTERYYGPLGRTLVHEWGHFRWGLFDEYPDPVGDPDNYKEFYFSSLTQQFEGVRCSYEHNAVPLIFYPNQVYYRRCNGGPDIGYEAGCVYYVSTNQDKVSSSVMFSSYPLPPIKYFCDDDSSDTPNLHNREAPNKHNRLCGGRSNWEVLRDHQDFRNNSNPPVDLNEDDLIPNITIVQHQDIRVVLLLDTSGSMSSGSRFEKMISSSAKYISYTVLNGSYIGIVEFSSSSTVLEPLRLVANDTDRQALLSSLPTSPVGGTGIGGGLLKAVQVLSEKDVDSAVGIILLITDGQENEKPFVADVMDDIVESKVIVYTLAFTQAADHILPKLSEATGGKAYFYSNDGGSESNALDEAFAATMQRGGVGDADKRVQLVGTSWTLASKEARTGSVFLDSTLGRNTEFVFSWTTANVLAISVSIKHRNGSFINCSNDCSNLSFRILSVSIPGQAKAGLWEFTVFNLLTSTEEVTITISSHPASDDVEPIIVTSELSDSIAAFASGEPLVAYAEVRQGFSPMIYANVWATIERPGGYDPIKMQLLDNGAGADVTKNDGVYSRYFTEVTGVGYYGVKIDVDNNNGNAIIIDSVPFSKSRPIVDPDKAFDLPDIGGVKIPLPGTPPVEPTGKPAPAFSRGVSGGSSRVDDVPPGFSPGDDLFPPGDVLDLKVTNSSFTEATVTLAWTAPGADLDNGAASWYEVIRAESIQAWQNDSTPDSHLILNSSHILQGNLSAPQEFGDEEELVVLVPVPEGATVASYAFVLRAFDDAGKSSGFSNAVQAVLREYIPGPLPPPVVTEVPPDRGLQPWQIALIAVGGIMAVLLLLGIIIFMSGTRLQRKLVKSAKGRDNRSYVQEEKEF</sequence>
<reference evidence="5" key="1">
    <citation type="submission" date="2025-08" db="UniProtKB">
        <authorList>
            <consortium name="RefSeq"/>
        </authorList>
    </citation>
    <scope>IDENTIFICATION</scope>
</reference>
<evidence type="ECO:0000256" key="1">
    <source>
        <dbReference type="SAM" id="Phobius"/>
    </source>
</evidence>
<dbReference type="OrthoDB" id="687730at2759"/>
<feature type="transmembrane region" description="Helical" evidence="1">
    <location>
        <begin position="950"/>
        <end position="972"/>
    </location>
</feature>
<dbReference type="AlphaFoldDB" id="A0A8B7XII1"/>